<keyword evidence="8" id="KW-1133">Transmembrane helix</keyword>
<evidence type="ECO:0000256" key="7">
    <source>
        <dbReference type="ARBA" id="ARBA00022955"/>
    </source>
</evidence>
<dbReference type="SUPFAM" id="SSF63380">
    <property type="entry name" value="Riboflavin synthase domain-like"/>
    <property type="match status" value="1"/>
</dbReference>
<evidence type="ECO:0000256" key="11">
    <source>
        <dbReference type="ARBA" id="ARBA00023136"/>
    </source>
</evidence>
<comment type="function">
    <text evidence="14">This enzyme is required for electron transfer from NADP to cytochrome P450 in microsomes. It can also provide electron transfer to heme oxygenase and cytochrome B5. Involved in ergosterol biosynthesis.</text>
</comment>
<keyword evidence="13 14" id="KW-0753">Steroid metabolism</keyword>
<evidence type="ECO:0000256" key="12">
    <source>
        <dbReference type="ARBA" id="ARBA00023166"/>
    </source>
</evidence>
<protein>
    <recommendedName>
        <fullName evidence="14 15">NADPH--cytochrome P450 reductase</fullName>
        <shortName evidence="14">CPR</shortName>
        <shortName evidence="14">P450R</shortName>
        <ecNumber evidence="14 15">1.6.2.4</ecNumber>
    </recommendedName>
</protein>
<comment type="cofactor">
    <cofactor evidence="14">
        <name>FMN</name>
        <dbReference type="ChEBI" id="CHEBI:58210"/>
    </cofactor>
    <text evidence="14">Binds 1 FMN per monomer.</text>
</comment>
<dbReference type="Pfam" id="PF00667">
    <property type="entry name" value="FAD_binding_1"/>
    <property type="match status" value="1"/>
</dbReference>
<name>A0A9P8QA83_WICPI</name>
<dbReference type="GO" id="GO:0010181">
    <property type="term" value="F:FMN binding"/>
    <property type="evidence" value="ECO:0007669"/>
    <property type="project" value="UniProtKB-UniRule"/>
</dbReference>
<comment type="cofactor">
    <cofactor evidence="14">
        <name>FAD</name>
        <dbReference type="ChEBI" id="CHEBI:57692"/>
    </cofactor>
    <text evidence="14">Binds 1 FAD per monomer.</text>
</comment>
<comment type="caution">
    <text evidence="14">Lacks conserved residue(s) required for the propagation of feature annotation.</text>
</comment>
<keyword evidence="1 14" id="KW-0285">Flavoprotein</keyword>
<dbReference type="GO" id="GO:0003958">
    <property type="term" value="F:NADPH-hemoprotein reductase activity"/>
    <property type="evidence" value="ECO:0007669"/>
    <property type="project" value="UniProtKB-UniRule"/>
</dbReference>
<feature type="binding site" evidence="14">
    <location>
        <begin position="465"/>
        <end position="468"/>
    </location>
    <ligand>
        <name>FAD</name>
        <dbReference type="ChEBI" id="CHEBI:57692"/>
    </ligand>
</feature>
<feature type="binding site" evidence="14">
    <location>
        <position position="277"/>
    </location>
    <ligand>
        <name>NADP(+)</name>
        <dbReference type="ChEBI" id="CHEBI:58349"/>
    </ligand>
</feature>
<dbReference type="Pfam" id="PF00175">
    <property type="entry name" value="NAD_binding_1"/>
    <property type="match status" value="1"/>
</dbReference>
<keyword evidence="11 14" id="KW-0472">Membrane</keyword>
<evidence type="ECO:0000256" key="15">
    <source>
        <dbReference type="PIRNR" id="PIRNR000208"/>
    </source>
</evidence>
<keyword evidence="14" id="KW-0496">Mitochondrion</keyword>
<keyword evidence="7 14" id="KW-0752">Steroid biosynthesis</keyword>
<dbReference type="PRINTS" id="PR00371">
    <property type="entry name" value="FPNCR"/>
</dbReference>
<dbReference type="InterPro" id="IPR001433">
    <property type="entry name" value="OxRdtase_FAD/NAD-bd"/>
</dbReference>
<dbReference type="InterPro" id="IPR017927">
    <property type="entry name" value="FAD-bd_FR_type"/>
</dbReference>
<feature type="binding site" evidence="14">
    <location>
        <begin position="598"/>
        <end position="602"/>
    </location>
    <ligand>
        <name>NADP(+)</name>
        <dbReference type="ChEBI" id="CHEBI:58349"/>
    </ligand>
</feature>
<dbReference type="AlphaFoldDB" id="A0A9P8QA83"/>
<evidence type="ECO:0000256" key="13">
    <source>
        <dbReference type="ARBA" id="ARBA00023221"/>
    </source>
</evidence>
<feature type="binding site" evidence="14">
    <location>
        <position position="182"/>
    </location>
    <ligand>
        <name>FMN</name>
        <dbReference type="ChEBI" id="CHEBI:58210"/>
    </ligand>
</feature>
<keyword evidence="14" id="KW-1003">Cell membrane</keyword>
<evidence type="ECO:0000256" key="3">
    <source>
        <dbReference type="ARBA" id="ARBA00022692"/>
    </source>
</evidence>
<keyword evidence="2 14" id="KW-0288">FMN</keyword>
<evidence type="ECO:0000256" key="14">
    <source>
        <dbReference type="HAMAP-Rule" id="MF_03212"/>
    </source>
</evidence>
<keyword evidence="5 14" id="KW-0274">FAD</keyword>
<keyword evidence="10 14" id="KW-0756">Sterol biosynthesis</keyword>
<comment type="subcellular location">
    <subcellularLocation>
        <location evidence="14">Endoplasmic reticulum membrane</location>
        <topology evidence="14">Single-pass membrane protein</topology>
        <orientation evidence="14">Cytoplasmic side</orientation>
    </subcellularLocation>
    <subcellularLocation>
        <location evidence="14">Mitochondrion outer membrane</location>
        <topology evidence="14">Single-pass membrane protein</topology>
        <orientation evidence="14">Cytoplasmic side</orientation>
    </subcellularLocation>
    <subcellularLocation>
        <location evidence="14">Cell membrane</location>
        <topology evidence="14">Single-pass membrane protein</topology>
        <orientation evidence="14">Cytoplasmic side</orientation>
    </subcellularLocation>
</comment>
<keyword evidence="3" id="KW-0812">Transmembrane</keyword>
<dbReference type="PROSITE" id="PS51384">
    <property type="entry name" value="FAD_FR"/>
    <property type="match status" value="1"/>
</dbReference>
<accession>A0A9P8QA83</accession>
<proteinExistence type="inferred from homology"/>
<feature type="domain" description="Flavodoxin-like" evidence="16">
    <location>
        <begin position="56"/>
        <end position="199"/>
    </location>
</feature>
<dbReference type="GO" id="GO:0050660">
    <property type="term" value="F:flavin adenine dinucleotide binding"/>
    <property type="evidence" value="ECO:0007669"/>
    <property type="project" value="UniProtKB-UniRule"/>
</dbReference>
<feature type="binding site" evidence="14">
    <location>
        <begin position="62"/>
        <end position="67"/>
    </location>
    <ligand>
        <name>FMN</name>
        <dbReference type="ChEBI" id="CHEBI:58210"/>
    </ligand>
</feature>
<keyword evidence="19" id="KW-1185">Reference proteome</keyword>
<evidence type="ECO:0000313" key="19">
    <source>
        <dbReference type="Proteomes" id="UP000774326"/>
    </source>
</evidence>
<dbReference type="CDD" id="cd06204">
    <property type="entry name" value="CYPOR"/>
    <property type="match status" value="1"/>
</dbReference>
<dbReference type="GO" id="GO:0005741">
    <property type="term" value="C:mitochondrial outer membrane"/>
    <property type="evidence" value="ECO:0007669"/>
    <property type="project" value="UniProtKB-SubCell"/>
</dbReference>
<dbReference type="Gene3D" id="2.40.30.10">
    <property type="entry name" value="Translation factors"/>
    <property type="match status" value="1"/>
</dbReference>
<feature type="binding site" evidence="14">
    <location>
        <begin position="432"/>
        <end position="435"/>
    </location>
    <ligand>
        <name>FAD</name>
        <dbReference type="ChEBI" id="CHEBI:57692"/>
    </ligand>
</feature>
<evidence type="ECO:0000256" key="5">
    <source>
        <dbReference type="ARBA" id="ARBA00022827"/>
    </source>
</evidence>
<keyword evidence="12 14" id="KW-1207">Sterol metabolism</keyword>
<feature type="binding site" evidence="14">
    <location>
        <begin position="592"/>
        <end position="593"/>
    </location>
    <ligand>
        <name>NADP(+)</name>
        <dbReference type="ChEBI" id="CHEBI:58349"/>
    </ligand>
</feature>
<keyword evidence="6 14" id="KW-0521">NADP</keyword>
<dbReference type="GO" id="GO:0050661">
    <property type="term" value="F:NADP binding"/>
    <property type="evidence" value="ECO:0007669"/>
    <property type="project" value="UniProtKB-UniRule"/>
</dbReference>
<dbReference type="Gene3D" id="3.40.50.80">
    <property type="entry name" value="Nucleotide-binding domain of ferredoxin-NADP reductase (FNR) module"/>
    <property type="match status" value="1"/>
</dbReference>
<dbReference type="InterPro" id="IPR017938">
    <property type="entry name" value="Riboflavin_synthase-like_b-brl"/>
</dbReference>
<dbReference type="PANTHER" id="PTHR19384">
    <property type="entry name" value="NITRIC OXIDE SYNTHASE-RELATED"/>
    <property type="match status" value="1"/>
</dbReference>
<dbReference type="PROSITE" id="PS50902">
    <property type="entry name" value="FLAVODOXIN_LIKE"/>
    <property type="match status" value="1"/>
</dbReference>
<dbReference type="GO" id="GO:0005789">
    <property type="term" value="C:endoplasmic reticulum membrane"/>
    <property type="evidence" value="ECO:0007669"/>
    <property type="project" value="UniProtKB-SubCell"/>
</dbReference>
<dbReference type="InterPro" id="IPR029039">
    <property type="entry name" value="Flavoprotein-like_sf"/>
</dbReference>
<feature type="binding site" evidence="14">
    <location>
        <position position="634"/>
    </location>
    <ligand>
        <name>NADP(+)</name>
        <dbReference type="ChEBI" id="CHEBI:58349"/>
    </ligand>
</feature>
<evidence type="ECO:0000256" key="2">
    <source>
        <dbReference type="ARBA" id="ARBA00022643"/>
    </source>
</evidence>
<reference evidence="18" key="2">
    <citation type="submission" date="2021-01" db="EMBL/GenBank/DDBJ databases">
        <authorList>
            <person name="Schikora-Tamarit M.A."/>
        </authorList>
    </citation>
    <scope>NUCLEOTIDE SEQUENCE</scope>
    <source>
        <strain evidence="18">CBS2887</strain>
    </source>
</reference>
<keyword evidence="14" id="KW-0444">Lipid biosynthesis</keyword>
<evidence type="ECO:0000256" key="10">
    <source>
        <dbReference type="ARBA" id="ARBA00023011"/>
    </source>
</evidence>
<gene>
    <name evidence="18" type="ORF">WICPIJ_002223</name>
</gene>
<feature type="binding site" evidence="14">
    <location>
        <begin position="111"/>
        <end position="114"/>
    </location>
    <ligand>
        <name>FMN</name>
        <dbReference type="ChEBI" id="CHEBI:58210"/>
    </ligand>
</feature>
<comment type="caution">
    <text evidence="18">The sequence shown here is derived from an EMBL/GenBank/DDBJ whole genome shotgun (WGS) entry which is preliminary data.</text>
</comment>
<dbReference type="Proteomes" id="UP000774326">
    <property type="component" value="Unassembled WGS sequence"/>
</dbReference>
<evidence type="ECO:0000259" key="16">
    <source>
        <dbReference type="PROSITE" id="PS50902"/>
    </source>
</evidence>
<dbReference type="SUPFAM" id="SSF52343">
    <property type="entry name" value="Ferredoxin reductase-like, C-terminal NADP-linked domain"/>
    <property type="match status" value="1"/>
</dbReference>
<dbReference type="EC" id="1.6.2.4" evidence="14 15"/>
<dbReference type="EMBL" id="JAEUBG010001191">
    <property type="protein sequence ID" value="KAH3686801.1"/>
    <property type="molecule type" value="Genomic_DNA"/>
</dbReference>
<keyword evidence="4 14" id="KW-0256">Endoplasmic reticulum</keyword>
<organism evidence="18 19">
    <name type="scientific">Wickerhamomyces pijperi</name>
    <name type="common">Yeast</name>
    <name type="synonym">Pichia pijperi</name>
    <dbReference type="NCBI Taxonomy" id="599730"/>
    <lineage>
        <taxon>Eukaryota</taxon>
        <taxon>Fungi</taxon>
        <taxon>Dikarya</taxon>
        <taxon>Ascomycota</taxon>
        <taxon>Saccharomycotina</taxon>
        <taxon>Saccharomycetes</taxon>
        <taxon>Phaffomycetales</taxon>
        <taxon>Wickerhamomycetaceae</taxon>
        <taxon>Wickerhamomyces</taxon>
    </lineage>
</organism>
<evidence type="ECO:0000256" key="9">
    <source>
        <dbReference type="ARBA" id="ARBA00023002"/>
    </source>
</evidence>
<reference evidence="18" key="1">
    <citation type="journal article" date="2021" name="Open Biol.">
        <title>Shared evolutionary footprints suggest mitochondrial oxidative damage underlies multiple complex I losses in fungi.</title>
        <authorList>
            <person name="Schikora-Tamarit M.A."/>
            <person name="Marcet-Houben M."/>
            <person name="Nosek J."/>
            <person name="Gabaldon T."/>
        </authorList>
    </citation>
    <scope>NUCLEOTIDE SEQUENCE</scope>
    <source>
        <strain evidence="18">CBS2887</strain>
    </source>
</reference>
<evidence type="ECO:0000256" key="6">
    <source>
        <dbReference type="ARBA" id="ARBA00022857"/>
    </source>
</evidence>
<dbReference type="FunFam" id="3.40.50.80:FF:000018">
    <property type="entry name" value="NADPH--cytochrome P450 reductase"/>
    <property type="match status" value="1"/>
</dbReference>
<comment type="similarity">
    <text evidence="14">In the N-terminal section; belongs to the flavodoxin family.</text>
</comment>
<dbReference type="SUPFAM" id="SSF52218">
    <property type="entry name" value="Flavoproteins"/>
    <property type="match status" value="1"/>
</dbReference>
<feature type="binding site" evidence="14">
    <location>
        <begin position="147"/>
        <end position="156"/>
    </location>
    <ligand>
        <name>FMN</name>
        <dbReference type="ChEBI" id="CHEBI:58210"/>
    </ligand>
</feature>
<comment type="catalytic activity">
    <reaction evidence="14 15">
        <text>2 oxidized [cytochrome P450] + NADPH = 2 reduced [cytochrome P450] + NADP(+) + H(+)</text>
        <dbReference type="Rhea" id="RHEA:24040"/>
        <dbReference type="Rhea" id="RHEA-COMP:14627"/>
        <dbReference type="Rhea" id="RHEA-COMP:14628"/>
        <dbReference type="ChEBI" id="CHEBI:15378"/>
        <dbReference type="ChEBI" id="CHEBI:55376"/>
        <dbReference type="ChEBI" id="CHEBI:57783"/>
        <dbReference type="ChEBI" id="CHEBI:58349"/>
        <dbReference type="ChEBI" id="CHEBI:60344"/>
        <dbReference type="EC" id="1.6.2.4"/>
    </reaction>
</comment>
<feature type="binding site" evidence="14">
    <location>
        <position position="672"/>
    </location>
    <ligand>
        <name>FAD</name>
        <dbReference type="ChEBI" id="CHEBI:57692"/>
    </ligand>
</feature>
<comment type="similarity">
    <text evidence="14">Belongs to the NADPH--cytochrome P450 reductase family.</text>
</comment>
<comment type="similarity">
    <text evidence="14 15">In the C-terminal section; belongs to the flavoprotein pyridine nucleotide cytochrome reductase family.</text>
</comment>
<dbReference type="GO" id="GO:0005886">
    <property type="term" value="C:plasma membrane"/>
    <property type="evidence" value="ECO:0007669"/>
    <property type="project" value="UniProtKB-SubCell"/>
</dbReference>
<dbReference type="InterPro" id="IPR003097">
    <property type="entry name" value="CysJ-like_FAD-binding"/>
</dbReference>
<dbReference type="Gene3D" id="1.20.990.10">
    <property type="entry name" value="NADPH-cytochrome p450 Reductase, Chain A, domain 3"/>
    <property type="match status" value="1"/>
</dbReference>
<dbReference type="HAMAP" id="MF_03212">
    <property type="entry name" value="NCPR"/>
    <property type="match status" value="1"/>
</dbReference>
<keyword evidence="14" id="KW-1000">Mitochondrion outer membrane</keyword>
<dbReference type="InterPro" id="IPR023173">
    <property type="entry name" value="NADPH_Cyt_P450_Rdtase_alpha"/>
</dbReference>
<sequence>MALDTLDYSVLVALAAAVIAYYTKGSLWANGDKQDTTVQSTSRDIIETVQSNNKNYLVFYGSQTGTAEDYAHKFAKELKSKFKLNVMVADLEDYDFDNLNDLSIPVSFFISTYGEGDYPDPAVPFEEHLQSLVEGDLEQFKYTLFGLGNTTYEFYNAAAEKTHNALKQAGATILGEFGKGDDGAGTLDEDYLAWKEAVFEVLKSYLHLDEFDAEFEPSLELTRLSQGDYDQEKIFLGEPDKSYLDPTANLSLGPFDHAHPYLAPISTTKELFNSKDRSAIHLEFDLSQTNLRYSSGDHIAIWPSNSEEKLSHFLQMTGLATVQDQVISLKPLDSTVVIPFPSPTTVETIFRHYKEISGPVSRQILGNLKQFAPTSKAHDEAERLSKDKNAFANEVHAHKYNLAEVLSLLSEGQPWSVSLEFLVESISTLQPRYYSISSSSLLDKTSIHVTAVVEADQFEDRLITGVTTNLLRHIQLNQNKSTTEPHLHYNLDGPRGKYVNKLPVHVRRSTFRLPSNTSIPVIMIGPGTGVAPFRGFVRDRYKLAESKDAEQFGKMLLFYGSRSSTEDFLYEDEWVEYSKSLGSSFELITAFSRESAKKVYVQHRLWERKEEVFALLEKGAFIYICGDAARMARDVHETFAEILAEGKGISKDQALDILKQFKTLNKYQEDVW</sequence>
<dbReference type="InterPro" id="IPR039261">
    <property type="entry name" value="FNR_nucleotide-bd"/>
</dbReference>
<dbReference type="Gene3D" id="3.40.50.360">
    <property type="match status" value="1"/>
</dbReference>
<dbReference type="PIRSF" id="PIRSF000208">
    <property type="entry name" value="P450R"/>
    <property type="match status" value="1"/>
</dbReference>
<evidence type="ECO:0000313" key="18">
    <source>
        <dbReference type="EMBL" id="KAH3686801.1"/>
    </source>
</evidence>
<dbReference type="PANTHER" id="PTHR19384:SF17">
    <property type="entry name" value="NADPH--CYTOCHROME P450 REDUCTASE"/>
    <property type="match status" value="1"/>
</dbReference>
<dbReference type="InterPro" id="IPR008254">
    <property type="entry name" value="Flavodoxin/NO_synth"/>
</dbReference>
<dbReference type="GO" id="GO:0006696">
    <property type="term" value="P:ergosterol biosynthetic process"/>
    <property type="evidence" value="ECO:0007669"/>
    <property type="project" value="UniProtKB-UniRule"/>
</dbReference>
<evidence type="ECO:0000256" key="1">
    <source>
        <dbReference type="ARBA" id="ARBA00022630"/>
    </source>
</evidence>
<evidence type="ECO:0000259" key="17">
    <source>
        <dbReference type="PROSITE" id="PS51384"/>
    </source>
</evidence>
<feature type="binding site" evidence="14">
    <location>
        <position position="528"/>
    </location>
    <ligand>
        <name>NADP(+)</name>
        <dbReference type="ChEBI" id="CHEBI:58349"/>
    </ligand>
</feature>
<dbReference type="GO" id="GO:0005829">
    <property type="term" value="C:cytosol"/>
    <property type="evidence" value="ECO:0007669"/>
    <property type="project" value="TreeGrafter"/>
</dbReference>
<dbReference type="PRINTS" id="PR00369">
    <property type="entry name" value="FLAVODOXIN"/>
</dbReference>
<keyword evidence="14" id="KW-0443">Lipid metabolism</keyword>
<dbReference type="InterPro" id="IPR023208">
    <property type="entry name" value="P450R"/>
</dbReference>
<evidence type="ECO:0000256" key="4">
    <source>
        <dbReference type="ARBA" id="ARBA00022824"/>
    </source>
</evidence>
<dbReference type="OrthoDB" id="1856718at2759"/>
<dbReference type="InterPro" id="IPR001094">
    <property type="entry name" value="Flavdoxin-like"/>
</dbReference>
<feature type="binding site" evidence="14">
    <location>
        <begin position="450"/>
        <end position="452"/>
    </location>
    <ligand>
        <name>FAD</name>
        <dbReference type="ChEBI" id="CHEBI:57692"/>
    </ligand>
</feature>
<feature type="domain" description="FAD-binding FR-type" evidence="17">
    <location>
        <begin position="258"/>
        <end position="501"/>
    </location>
</feature>
<dbReference type="FunFam" id="3.40.50.360:FF:000036">
    <property type="entry name" value="NADPH--cytochrome P450 reductase"/>
    <property type="match status" value="1"/>
</dbReference>
<dbReference type="Pfam" id="PF00258">
    <property type="entry name" value="Flavodoxin_1"/>
    <property type="match status" value="1"/>
</dbReference>
<dbReference type="InterPro" id="IPR001709">
    <property type="entry name" value="Flavoprot_Pyr_Nucl_cyt_Rdtase"/>
</dbReference>
<keyword evidence="9 14" id="KW-0560">Oxidoreductase</keyword>
<evidence type="ECO:0000256" key="8">
    <source>
        <dbReference type="ARBA" id="ARBA00022989"/>
    </source>
</evidence>